<dbReference type="Proteomes" id="UP000662783">
    <property type="component" value="Chromosome"/>
</dbReference>
<evidence type="ECO:0000313" key="3">
    <source>
        <dbReference type="Proteomes" id="UP000662783"/>
    </source>
</evidence>
<dbReference type="EMBL" id="CP070608">
    <property type="protein sequence ID" value="QSE99180.1"/>
    <property type="molecule type" value="Genomic_DNA"/>
</dbReference>
<keyword evidence="1" id="KW-0732">Signal</keyword>
<protein>
    <submittedName>
        <fullName evidence="2">WG repeat-containing protein</fullName>
    </submittedName>
</protein>
<gene>
    <name evidence="2" type="ORF">JR347_08855</name>
</gene>
<dbReference type="InterPro" id="IPR032774">
    <property type="entry name" value="WG_beta_rep"/>
</dbReference>
<sequence length="734" mass="86316">MNKIHYLILILISTSSLSFGQSQETFVPFRVNDLWGYSDIQGNILIEPQYSEAHFFYDDLATVKHKYGKQYVIDRNNEVIFKTPDSLKIVDNFYEGIAIYESNKTYKKGYIKKTGELITPAIYYQAEKFIDGKAIVKLKYDQVGIINSEGTYKIEPIYQTLWQSNNVYVVRFNEKYGLLNEEGNVVLPITHEHYDYNLSEDFRIYTFGNNGKYKVYDQEGKQLLSELVTELYVINEKRKIIVAKIDDKYQLINLNSGQKREIQADQIFVDQYSRNLNEIYFTAKLQKEFLIYNLDGQITGRLNNIKRIDHMSEGMARVDMGDVNNYVNHKGTFISEKMYQRNPGDFVNGFASVSRNNLFGFINKEGKEVIPCQFSRVSDFNKDGHSIVETINPIDNTTYHGIVNTKGDIVLPLEYRGDIYDPNHYLGEIISDFPKDFYFIQRYGYVGKNGFKYFKSDNQEKVITEESVVESIRAKFYPTNANISKFKEYSTTIDDTLFVGHYENDVIRKITVKSPNNTSEYYYHEDLNSFHPYFIYKVEGKKEHRFYYYNRNLIRYINPEGENEERESFDSIEKGLMPGINNSLATIQEKYLTESYPSLFEAKKKFDRISDSYLQNIENWKKIEDNCEECEGTGETAKDIYYVNNGDTLLIKHEYWTDHHYSKIYKFYSKGELFLEHSYSSSWGFTGYTPEGRSTSSDHYDESKTYFIDNKRLVGERSITDQELSKFKFKWKIW</sequence>
<dbReference type="AlphaFoldDB" id="A0A974WJ75"/>
<feature type="signal peptide" evidence="1">
    <location>
        <begin position="1"/>
        <end position="20"/>
    </location>
</feature>
<evidence type="ECO:0000313" key="2">
    <source>
        <dbReference type="EMBL" id="QSE99180.1"/>
    </source>
</evidence>
<accession>A0A974WJ75</accession>
<dbReference type="Pfam" id="PF14903">
    <property type="entry name" value="WG_beta_rep"/>
    <property type="match status" value="4"/>
</dbReference>
<name>A0A974WJ75_9BACT</name>
<dbReference type="PANTHER" id="PTHR37841">
    <property type="entry name" value="GLR2918 PROTEIN"/>
    <property type="match status" value="1"/>
</dbReference>
<keyword evidence="3" id="KW-1185">Reference proteome</keyword>
<feature type="chain" id="PRO_5037455360" evidence="1">
    <location>
        <begin position="21"/>
        <end position="734"/>
    </location>
</feature>
<organism evidence="2 3">
    <name type="scientific">Fulvivirga lutea</name>
    <dbReference type="NCBI Taxonomy" id="2810512"/>
    <lineage>
        <taxon>Bacteria</taxon>
        <taxon>Pseudomonadati</taxon>
        <taxon>Bacteroidota</taxon>
        <taxon>Cytophagia</taxon>
        <taxon>Cytophagales</taxon>
        <taxon>Fulvivirgaceae</taxon>
        <taxon>Fulvivirga</taxon>
    </lineage>
</organism>
<reference evidence="2" key="1">
    <citation type="submission" date="2021-02" db="EMBL/GenBank/DDBJ databases">
        <title>Fulvivirga sp. S481 isolated from sea water.</title>
        <authorList>
            <person name="Bae S.S."/>
            <person name="Baek K."/>
        </authorList>
    </citation>
    <scope>NUCLEOTIDE SEQUENCE</scope>
    <source>
        <strain evidence="2">S481</strain>
    </source>
</reference>
<proteinExistence type="predicted"/>
<evidence type="ECO:0000256" key="1">
    <source>
        <dbReference type="SAM" id="SignalP"/>
    </source>
</evidence>
<dbReference type="KEGG" id="fuv:JR347_08855"/>
<dbReference type="RefSeq" id="WP_205723691.1">
    <property type="nucleotide sequence ID" value="NZ_CP070608.1"/>
</dbReference>
<dbReference type="PANTHER" id="PTHR37841:SF1">
    <property type="entry name" value="DUF3298 DOMAIN-CONTAINING PROTEIN"/>
    <property type="match status" value="1"/>
</dbReference>